<gene>
    <name evidence="6" type="ORF">BDZ31_001806</name>
</gene>
<dbReference type="EMBL" id="JACHNU010000002">
    <property type="protein sequence ID" value="MBB4662220.1"/>
    <property type="molecule type" value="Genomic_DNA"/>
</dbReference>
<dbReference type="GO" id="GO:0004300">
    <property type="term" value="F:enoyl-CoA hydratase activity"/>
    <property type="evidence" value="ECO:0007669"/>
    <property type="project" value="UniProtKB-EC"/>
</dbReference>
<evidence type="ECO:0000256" key="4">
    <source>
        <dbReference type="ARBA" id="ARBA00023717"/>
    </source>
</evidence>
<evidence type="ECO:0000256" key="5">
    <source>
        <dbReference type="RuleBase" id="RU003707"/>
    </source>
</evidence>
<evidence type="ECO:0000256" key="3">
    <source>
        <dbReference type="ARBA" id="ARBA00023709"/>
    </source>
</evidence>
<keyword evidence="2" id="KW-0456">Lyase</keyword>
<dbReference type="Gene3D" id="3.90.226.10">
    <property type="entry name" value="2-enoyl-CoA Hydratase, Chain A, domain 1"/>
    <property type="match status" value="1"/>
</dbReference>
<comment type="catalytic activity">
    <reaction evidence="3">
        <text>a (3S)-3-hydroxyacyl-CoA = a (2E)-enoyl-CoA + H2O</text>
        <dbReference type="Rhea" id="RHEA:16105"/>
        <dbReference type="ChEBI" id="CHEBI:15377"/>
        <dbReference type="ChEBI" id="CHEBI:57318"/>
        <dbReference type="ChEBI" id="CHEBI:58856"/>
        <dbReference type="EC" id="4.2.1.17"/>
    </reaction>
</comment>
<accession>A0A840IE54</accession>
<comment type="caution">
    <text evidence="6">The sequence shown here is derived from an EMBL/GenBank/DDBJ whole genome shotgun (WGS) entry which is preliminary data.</text>
</comment>
<dbReference type="RefSeq" id="WP_183341254.1">
    <property type="nucleotide sequence ID" value="NZ_JACHNU010000002.1"/>
</dbReference>
<protein>
    <submittedName>
        <fullName evidence="6">Enoyl-CoA hydratase/carnithine racemase</fullName>
    </submittedName>
</protein>
<dbReference type="AlphaFoldDB" id="A0A840IE54"/>
<evidence type="ECO:0000256" key="2">
    <source>
        <dbReference type="ARBA" id="ARBA00023239"/>
    </source>
</evidence>
<dbReference type="GO" id="GO:0006635">
    <property type="term" value="P:fatty acid beta-oxidation"/>
    <property type="evidence" value="ECO:0007669"/>
    <property type="project" value="TreeGrafter"/>
</dbReference>
<name>A0A840IE54_9ACTN</name>
<dbReference type="InterPro" id="IPR001753">
    <property type="entry name" value="Enoyl-CoA_hydra/iso"/>
</dbReference>
<dbReference type="PANTHER" id="PTHR11941">
    <property type="entry name" value="ENOYL-COA HYDRATASE-RELATED"/>
    <property type="match status" value="1"/>
</dbReference>
<comment type="catalytic activity">
    <reaction evidence="4">
        <text>a 4-saturated-(3S)-3-hydroxyacyl-CoA = a (3E)-enoyl-CoA + H2O</text>
        <dbReference type="Rhea" id="RHEA:20724"/>
        <dbReference type="ChEBI" id="CHEBI:15377"/>
        <dbReference type="ChEBI" id="CHEBI:58521"/>
        <dbReference type="ChEBI" id="CHEBI:137480"/>
        <dbReference type="EC" id="4.2.1.17"/>
    </reaction>
</comment>
<keyword evidence="7" id="KW-1185">Reference proteome</keyword>
<evidence type="ECO:0000313" key="6">
    <source>
        <dbReference type="EMBL" id="MBB4662220.1"/>
    </source>
</evidence>
<dbReference type="InterPro" id="IPR018376">
    <property type="entry name" value="Enoyl-CoA_hyd/isom_CS"/>
</dbReference>
<organism evidence="6 7">
    <name type="scientific">Conexibacter arvalis</name>
    <dbReference type="NCBI Taxonomy" id="912552"/>
    <lineage>
        <taxon>Bacteria</taxon>
        <taxon>Bacillati</taxon>
        <taxon>Actinomycetota</taxon>
        <taxon>Thermoleophilia</taxon>
        <taxon>Solirubrobacterales</taxon>
        <taxon>Conexibacteraceae</taxon>
        <taxon>Conexibacter</taxon>
    </lineage>
</organism>
<dbReference type="SUPFAM" id="SSF52096">
    <property type="entry name" value="ClpP/crotonase"/>
    <property type="match status" value="1"/>
</dbReference>
<dbReference type="InterPro" id="IPR014748">
    <property type="entry name" value="Enoyl-CoA_hydra_C"/>
</dbReference>
<dbReference type="Gene3D" id="1.10.12.10">
    <property type="entry name" value="Lyase 2-enoyl-coa Hydratase, Chain A, domain 2"/>
    <property type="match status" value="1"/>
</dbReference>
<reference evidence="6 7" key="1">
    <citation type="submission" date="2020-08" db="EMBL/GenBank/DDBJ databases">
        <title>Genomic Encyclopedia of Archaeal and Bacterial Type Strains, Phase II (KMG-II): from individual species to whole genera.</title>
        <authorList>
            <person name="Goeker M."/>
        </authorList>
    </citation>
    <scope>NUCLEOTIDE SEQUENCE [LARGE SCALE GENOMIC DNA]</scope>
    <source>
        <strain evidence="6 7">DSM 23288</strain>
    </source>
</reference>
<dbReference type="CDD" id="cd06558">
    <property type="entry name" value="crotonase-like"/>
    <property type="match status" value="1"/>
</dbReference>
<sequence>MAIAYEVADGIAEIRFDRPEKLNALTLAMYDQLGEAWRAARDDDAVRVVLLTGAGERAFCVGADLTESIPALASDQFDISRWDPAHLKDAPFHKPIVAAVNGLCLGGGFELLLATDIRIAAADASFGFPEPTMGFVPAGGTLVRLQRQIGYAAAMELLLTGERFDAEHLLRVGVLNRVVAPGELHATARGVAERIASLSAQAVQTTKQSVLELADLPLADAFAREARLGQRTFTSDDAREGLRAFAERRAPDFRGSAER</sequence>
<dbReference type="InterPro" id="IPR029045">
    <property type="entry name" value="ClpP/crotonase-like_dom_sf"/>
</dbReference>
<comment type="similarity">
    <text evidence="1 5">Belongs to the enoyl-CoA hydratase/isomerase family.</text>
</comment>
<evidence type="ECO:0000256" key="1">
    <source>
        <dbReference type="ARBA" id="ARBA00005254"/>
    </source>
</evidence>
<dbReference type="PANTHER" id="PTHR11941:SF54">
    <property type="entry name" value="ENOYL-COA HYDRATASE, MITOCHONDRIAL"/>
    <property type="match status" value="1"/>
</dbReference>
<dbReference type="Pfam" id="PF00378">
    <property type="entry name" value="ECH_1"/>
    <property type="match status" value="1"/>
</dbReference>
<evidence type="ECO:0000313" key="7">
    <source>
        <dbReference type="Proteomes" id="UP000585272"/>
    </source>
</evidence>
<dbReference type="Proteomes" id="UP000585272">
    <property type="component" value="Unassembled WGS sequence"/>
</dbReference>
<proteinExistence type="inferred from homology"/>
<dbReference type="PROSITE" id="PS00166">
    <property type="entry name" value="ENOYL_COA_HYDRATASE"/>
    <property type="match status" value="1"/>
</dbReference>